<evidence type="ECO:0000256" key="1">
    <source>
        <dbReference type="ARBA" id="ARBA00006226"/>
    </source>
</evidence>
<dbReference type="PANTHER" id="PTHR35601">
    <property type="entry name" value="TOXIN RELE"/>
    <property type="match status" value="1"/>
</dbReference>
<name>A0A0R1SP52_9LACO</name>
<dbReference type="STRING" id="1423815.FC27_GL000289"/>
<dbReference type="RefSeq" id="WP_010624567.1">
    <property type="nucleotide sequence ID" value="NZ_AZFA01000010.1"/>
</dbReference>
<dbReference type="AlphaFoldDB" id="A0A0R1SP52"/>
<dbReference type="SUPFAM" id="SSF143011">
    <property type="entry name" value="RelE-like"/>
    <property type="match status" value="1"/>
</dbReference>
<dbReference type="PATRIC" id="fig|1423815.3.peg.293"/>
<dbReference type="InterPro" id="IPR035093">
    <property type="entry name" value="RelE/ParE_toxin_dom_sf"/>
</dbReference>
<dbReference type="eggNOG" id="COG2026">
    <property type="taxonomic scope" value="Bacteria"/>
</dbReference>
<reference evidence="3 4" key="1">
    <citation type="journal article" date="2015" name="Genome Announc.">
        <title>Expanding the biotechnology potential of lactobacilli through comparative genomics of 213 strains and associated genera.</title>
        <authorList>
            <person name="Sun Z."/>
            <person name="Harris H.M."/>
            <person name="McCann A."/>
            <person name="Guo C."/>
            <person name="Argimon S."/>
            <person name="Zhang W."/>
            <person name="Yang X."/>
            <person name="Jeffery I.B."/>
            <person name="Cooney J.C."/>
            <person name="Kagawa T.F."/>
            <person name="Liu W."/>
            <person name="Song Y."/>
            <person name="Salvetti E."/>
            <person name="Wrobel A."/>
            <person name="Rasinkangas P."/>
            <person name="Parkhill J."/>
            <person name="Rea M.C."/>
            <person name="O'Sullivan O."/>
            <person name="Ritari J."/>
            <person name="Douillard F.P."/>
            <person name="Paul Ross R."/>
            <person name="Yang R."/>
            <person name="Briner A.E."/>
            <person name="Felis G.E."/>
            <person name="de Vos W.M."/>
            <person name="Barrangou R."/>
            <person name="Klaenhammer T.R."/>
            <person name="Caufield P.W."/>
            <person name="Cui Y."/>
            <person name="Zhang H."/>
            <person name="O'Toole P.W."/>
        </authorList>
    </citation>
    <scope>NUCLEOTIDE SEQUENCE [LARGE SCALE GENOMIC DNA]</scope>
    <source>
        <strain evidence="3 4">DSM 14857</strain>
    </source>
</reference>
<dbReference type="Proteomes" id="UP000051647">
    <property type="component" value="Unassembled WGS sequence"/>
</dbReference>
<dbReference type="PANTHER" id="PTHR35601:SF1">
    <property type="entry name" value="TOXIN RELE"/>
    <property type="match status" value="1"/>
</dbReference>
<keyword evidence="2" id="KW-1277">Toxin-antitoxin system</keyword>
<dbReference type="InterPro" id="IPR007712">
    <property type="entry name" value="RelE/ParE_toxin"/>
</dbReference>
<sequence>MNSGKYKLVFSEKAIKQLRKMDRHQAVLITRWLYLNIDGANDPRAHGKILKSNLAGFWRYRIGNYRIIVEIEDSQLVVLAINIGHRRTIYK</sequence>
<comment type="similarity">
    <text evidence="1">Belongs to the RelE toxin family.</text>
</comment>
<keyword evidence="4" id="KW-1185">Reference proteome</keyword>
<dbReference type="Gene3D" id="3.30.2310.20">
    <property type="entry name" value="RelE-like"/>
    <property type="match status" value="1"/>
</dbReference>
<accession>A0A0R1SP52</accession>
<proteinExistence type="inferred from homology"/>
<dbReference type="EMBL" id="AZFA01000010">
    <property type="protein sequence ID" value="KRL66843.1"/>
    <property type="molecule type" value="Genomic_DNA"/>
</dbReference>
<organism evidence="3 4">
    <name type="scientific">Companilactobacillus versmoldensis DSM 14857 = KCTC 3814</name>
    <dbReference type="NCBI Taxonomy" id="1423815"/>
    <lineage>
        <taxon>Bacteria</taxon>
        <taxon>Bacillati</taxon>
        <taxon>Bacillota</taxon>
        <taxon>Bacilli</taxon>
        <taxon>Lactobacillales</taxon>
        <taxon>Lactobacillaceae</taxon>
        <taxon>Companilactobacillus</taxon>
    </lineage>
</organism>
<gene>
    <name evidence="3" type="ORF">FC27_GL000289</name>
</gene>
<comment type="caution">
    <text evidence="3">The sequence shown here is derived from an EMBL/GenBank/DDBJ whole genome shotgun (WGS) entry which is preliminary data.</text>
</comment>
<dbReference type="OrthoDB" id="9805098at2"/>
<dbReference type="Pfam" id="PF05016">
    <property type="entry name" value="ParE_toxin"/>
    <property type="match status" value="1"/>
</dbReference>
<evidence type="ECO:0000313" key="4">
    <source>
        <dbReference type="Proteomes" id="UP000051647"/>
    </source>
</evidence>
<evidence type="ECO:0000256" key="2">
    <source>
        <dbReference type="ARBA" id="ARBA00022649"/>
    </source>
</evidence>
<evidence type="ECO:0000313" key="3">
    <source>
        <dbReference type="EMBL" id="KRL66843.1"/>
    </source>
</evidence>
<protein>
    <submittedName>
        <fullName evidence="3">Uncharacterized protein</fullName>
    </submittedName>
</protein>